<dbReference type="GO" id="GO:0004222">
    <property type="term" value="F:metalloendopeptidase activity"/>
    <property type="evidence" value="ECO:0007669"/>
    <property type="project" value="TreeGrafter"/>
</dbReference>
<dbReference type="InterPro" id="IPR032632">
    <property type="entry name" value="Peptidase_M16_M"/>
</dbReference>
<dbReference type="AlphaFoldDB" id="A0A136IKJ7"/>
<keyword evidence="5" id="KW-0862">Zinc</keyword>
<evidence type="ECO:0000259" key="7">
    <source>
        <dbReference type="Pfam" id="PF05193"/>
    </source>
</evidence>
<evidence type="ECO:0000256" key="5">
    <source>
        <dbReference type="ARBA" id="ARBA00022833"/>
    </source>
</evidence>
<dbReference type="GO" id="GO:0005829">
    <property type="term" value="C:cytosol"/>
    <property type="evidence" value="ECO:0007669"/>
    <property type="project" value="TreeGrafter"/>
</dbReference>
<protein>
    <submittedName>
        <fullName evidence="10">Peptidase M16 inactive domain-containing protein</fullName>
    </submittedName>
</protein>
<dbReference type="STRING" id="196109.A0A136IKJ7"/>
<evidence type="ECO:0000313" key="10">
    <source>
        <dbReference type="EMBL" id="KXJ85139.1"/>
    </source>
</evidence>
<dbReference type="InParanoid" id="A0A136IKJ7"/>
<evidence type="ECO:0000256" key="3">
    <source>
        <dbReference type="ARBA" id="ARBA00022723"/>
    </source>
</evidence>
<dbReference type="PANTHER" id="PTHR43690:SF18">
    <property type="entry name" value="INSULIN-DEGRADING ENZYME-RELATED"/>
    <property type="match status" value="1"/>
</dbReference>
<feature type="domain" description="Peptidase M16 C-terminal" evidence="7">
    <location>
        <begin position="51"/>
        <end position="227"/>
    </location>
</feature>
<sequence length="845" mass="96889">MHQRSDDWRLARLERSLSNPNHPFHRFSTGNLETLKTIPERDSIDIRGRCIEFHARHYSANRMKLCVLGREPLDVLEKWVAKLFAEVPNKDLPQNRWDAELPWTQDRLCKQVCAKPIMDLRQLKLSFPFMDLETLFETQPSRYISHLIEHEGPGSIMSYIKSKGWATTVSAGANTICPGTPSVFDFQVDLTEEGLVHYKEIVKVFFEYVALLRKSPPQEWIFDEMKHMADLDFKYKQETRAIDFTSDITSVMQKPLPRDWLLNGECCLRMFDPELIKLGLDLLRPDNFRMTITSRKVPGDWDQKEQWYGTEYKSEDIPGNFLAELEEIASGLAKDRISTFHLPGKNQFIPTKLEVEKEEVKGPAISPKLLRNDTIAQTWYKKDETFRVPKANLIVSLQNPVICAPAGSVVKAKLFTDLVKDALEQDCYYAEVAGLSYDVNPNARGLFIKVSGYNDKLPVLLEKILIAIRDLEFRDDRFGIVRDRVHRAYQDWELKLPYLQAMEYPPWLTEMHRYIPGQLALEAPHITADGVRHFSKEIISQLYIQMFAHGNIDEKDVHALTRLPETTLKPHALPDEDRPIFRSLIIPPGSNFLYSKILKDPANVNHCIEYYLYVGSKVDYGVRAKTQLLWQILHEAAFDQFNTQEQLGYITWTFVRASATTYGLSFLIQSEEEPGYLESRIDAFLGSQGTVLETMSRAEFEDHKWSVVSRLLEKPVNLDEETARHWDHIDKEDYDFASSREKATHVKQLTKEEMIAFYQDVISPTSVKRAKLAIHLLAQGLSSDATKPESSAQQECIPAQSNGRAITVITDVRDFKASLAAIPGAQSVQPLSDFQVDGLELQTVG</sequence>
<evidence type="ECO:0000259" key="8">
    <source>
        <dbReference type="Pfam" id="PF16187"/>
    </source>
</evidence>
<name>A0A136IKJ7_9PEZI</name>
<proteinExistence type="inferred from homology"/>
<keyword evidence="6" id="KW-0482">Metalloprotease</keyword>
<dbReference type="GO" id="GO:0046872">
    <property type="term" value="F:metal ion binding"/>
    <property type="evidence" value="ECO:0007669"/>
    <property type="project" value="UniProtKB-KW"/>
</dbReference>
<evidence type="ECO:0000259" key="9">
    <source>
        <dbReference type="Pfam" id="PF22456"/>
    </source>
</evidence>
<dbReference type="FunFam" id="3.30.830.10:FF:000005">
    <property type="entry name" value="nardilysin isoform X1"/>
    <property type="match status" value="1"/>
</dbReference>
<evidence type="ECO:0000313" key="11">
    <source>
        <dbReference type="Proteomes" id="UP000070501"/>
    </source>
</evidence>
<dbReference type="Gene3D" id="3.30.830.10">
    <property type="entry name" value="Metalloenzyme, LuxS/M16 peptidase-like"/>
    <property type="match status" value="4"/>
</dbReference>
<keyword evidence="4" id="KW-0378">Hydrolase</keyword>
<dbReference type="GO" id="GO:0043171">
    <property type="term" value="P:peptide catabolic process"/>
    <property type="evidence" value="ECO:0007669"/>
    <property type="project" value="TreeGrafter"/>
</dbReference>
<evidence type="ECO:0000256" key="2">
    <source>
        <dbReference type="ARBA" id="ARBA00022670"/>
    </source>
</evidence>
<dbReference type="InterPro" id="IPR011249">
    <property type="entry name" value="Metalloenz_LuxS/M16"/>
</dbReference>
<dbReference type="InterPro" id="IPR050626">
    <property type="entry name" value="Peptidase_M16"/>
</dbReference>
<dbReference type="InterPro" id="IPR054734">
    <property type="entry name" value="PqqF-like_C_4"/>
</dbReference>
<dbReference type="SUPFAM" id="SSF63411">
    <property type="entry name" value="LuxS/MPP-like metallohydrolase"/>
    <property type="match status" value="4"/>
</dbReference>
<dbReference type="Pfam" id="PF16187">
    <property type="entry name" value="Peptidase_M16_M"/>
    <property type="match status" value="1"/>
</dbReference>
<keyword evidence="3" id="KW-0479">Metal-binding</keyword>
<dbReference type="PANTHER" id="PTHR43690">
    <property type="entry name" value="NARDILYSIN"/>
    <property type="match status" value="1"/>
</dbReference>
<evidence type="ECO:0000256" key="1">
    <source>
        <dbReference type="ARBA" id="ARBA00007261"/>
    </source>
</evidence>
<keyword evidence="2" id="KW-0645">Protease</keyword>
<dbReference type="EMBL" id="KQ964294">
    <property type="protein sequence ID" value="KXJ85139.1"/>
    <property type="molecule type" value="Genomic_DNA"/>
</dbReference>
<dbReference type="GO" id="GO:0005739">
    <property type="term" value="C:mitochondrion"/>
    <property type="evidence" value="ECO:0007669"/>
    <property type="project" value="TreeGrafter"/>
</dbReference>
<comment type="similarity">
    <text evidence="1">Belongs to the peptidase M16 family.</text>
</comment>
<evidence type="ECO:0000256" key="4">
    <source>
        <dbReference type="ARBA" id="ARBA00022801"/>
    </source>
</evidence>
<feature type="domain" description="Coenzyme PQQ synthesis protein F-like C-terminal lobe" evidence="9">
    <location>
        <begin position="628"/>
        <end position="726"/>
    </location>
</feature>
<dbReference type="OrthoDB" id="952271at2759"/>
<dbReference type="FunCoup" id="A0A136IKJ7">
    <property type="interactions" value="978"/>
</dbReference>
<organism evidence="10 11">
    <name type="scientific">Microdochium bolleyi</name>
    <dbReference type="NCBI Taxonomy" id="196109"/>
    <lineage>
        <taxon>Eukaryota</taxon>
        <taxon>Fungi</taxon>
        <taxon>Dikarya</taxon>
        <taxon>Ascomycota</taxon>
        <taxon>Pezizomycotina</taxon>
        <taxon>Sordariomycetes</taxon>
        <taxon>Xylariomycetidae</taxon>
        <taxon>Xylariales</taxon>
        <taxon>Microdochiaceae</taxon>
        <taxon>Microdochium</taxon>
    </lineage>
</organism>
<dbReference type="Pfam" id="PF05193">
    <property type="entry name" value="Peptidase_M16_C"/>
    <property type="match status" value="1"/>
</dbReference>
<accession>A0A136IKJ7</accession>
<dbReference type="Pfam" id="PF22456">
    <property type="entry name" value="PqqF-like_C_4"/>
    <property type="match status" value="1"/>
</dbReference>
<dbReference type="InterPro" id="IPR007863">
    <property type="entry name" value="Peptidase_M16_C"/>
</dbReference>
<keyword evidence="11" id="KW-1185">Reference proteome</keyword>
<evidence type="ECO:0000256" key="6">
    <source>
        <dbReference type="ARBA" id="ARBA00023049"/>
    </source>
</evidence>
<gene>
    <name evidence="10" type="ORF">Micbo1qcDRAFT_224682</name>
</gene>
<reference evidence="11" key="1">
    <citation type="submission" date="2016-02" db="EMBL/GenBank/DDBJ databases">
        <title>Draft genome sequence of Microdochium bolleyi, a fungal endophyte of beachgrass.</title>
        <authorList>
            <consortium name="DOE Joint Genome Institute"/>
            <person name="David A.S."/>
            <person name="May G."/>
            <person name="Haridas S."/>
            <person name="Lim J."/>
            <person name="Wang M."/>
            <person name="Labutti K."/>
            <person name="Lipzen A."/>
            <person name="Barry K."/>
            <person name="Grigoriev I.V."/>
        </authorList>
    </citation>
    <scope>NUCLEOTIDE SEQUENCE [LARGE SCALE GENOMIC DNA]</scope>
    <source>
        <strain evidence="11">J235TASD1</strain>
    </source>
</reference>
<dbReference type="GO" id="GO:0051603">
    <property type="term" value="P:proteolysis involved in protein catabolic process"/>
    <property type="evidence" value="ECO:0007669"/>
    <property type="project" value="TreeGrafter"/>
</dbReference>
<feature type="domain" description="Peptidase M16 middle/third" evidence="8">
    <location>
        <begin position="233"/>
        <end position="518"/>
    </location>
</feature>
<dbReference type="Proteomes" id="UP000070501">
    <property type="component" value="Unassembled WGS sequence"/>
</dbReference>